<evidence type="ECO:0000259" key="3">
    <source>
        <dbReference type="PROSITE" id="PS50144"/>
    </source>
</evidence>
<feature type="domain" description="MATH" evidence="3">
    <location>
        <begin position="245"/>
        <end position="383"/>
    </location>
</feature>
<comment type="caution">
    <text evidence="5">The sequence shown here is derived from an EMBL/GenBank/DDBJ whole genome shotgun (WGS) entry which is preliminary data.</text>
</comment>
<name>A0AAD3P741_NEPGR</name>
<accession>A0AAD3P741</accession>
<dbReference type="SUPFAM" id="SSF49599">
    <property type="entry name" value="TRAF domain-like"/>
    <property type="match status" value="4"/>
</dbReference>
<feature type="domain" description="MATH" evidence="3">
    <location>
        <begin position="575"/>
        <end position="699"/>
    </location>
</feature>
<feature type="domain" description="MATH" evidence="3">
    <location>
        <begin position="414"/>
        <end position="550"/>
    </location>
</feature>
<evidence type="ECO:0000313" key="5">
    <source>
        <dbReference type="EMBL" id="GMG98988.1"/>
    </source>
</evidence>
<feature type="domain" description="MATH" evidence="3">
    <location>
        <begin position="78"/>
        <end position="208"/>
    </location>
</feature>
<dbReference type="PROSITE" id="PS50144">
    <property type="entry name" value="MATH"/>
    <property type="match status" value="4"/>
</dbReference>
<dbReference type="InterPro" id="IPR002912">
    <property type="entry name" value="ACT_dom"/>
</dbReference>
<feature type="domain" description="ACT" evidence="4">
    <location>
        <begin position="2752"/>
        <end position="2829"/>
    </location>
</feature>
<keyword evidence="1" id="KW-0175">Coiled coil</keyword>
<proteinExistence type="predicted"/>
<evidence type="ECO:0000256" key="2">
    <source>
        <dbReference type="SAM" id="MobiDB-lite"/>
    </source>
</evidence>
<dbReference type="InterPro" id="IPR045865">
    <property type="entry name" value="ACT-like_dom_sf"/>
</dbReference>
<feature type="domain" description="ACT" evidence="4">
    <location>
        <begin position="3187"/>
        <end position="3264"/>
    </location>
</feature>
<feature type="compositionally biased region" description="Low complexity" evidence="2">
    <location>
        <begin position="7"/>
        <end position="23"/>
    </location>
</feature>
<dbReference type="Gene3D" id="2.60.210.10">
    <property type="entry name" value="Apoptosis, Tumor Necrosis Factor Receptor Associated Protein 2, Chain A"/>
    <property type="match status" value="4"/>
</dbReference>
<sequence>MKQQRISSSEAVSLSSSTTSSSSAASAAATISSDYRQSAASVQTSPPVQIPAPEDAAVPSTTTGGQESIVIERRGDYAAVCRWTVTNFPRMKARALWSKYFEVGGFDCRLLVYPKGDSQALPGYISIYLQIVDPRGTNSSKWDCFTSYRLSLVNLIDESKTVNRDSWHRFSSKKKSHGWCDFTPSSSILELKAGFMFNNDSILIMADILILNESVNFMRDNNDLQYGAGGVISGVVTSPASDILSGKFTWKVHNFSLFKEMVKTQKIMSPAFPAGECNLRISAYQSSVNGVDYLSMCLESKDTEKNTLLLSDRSCWCLFRMSVLNQKPGMNHMHRDSYGRFAADNKSGDNTSLGWNDYMKMSDFLGPDAGFLVEDTAVFSTSFHVVKEFSSFSKNGGFLGARSGSGARKSDGHSGKFTWRIENFTRLKDLLKKRKITGLCIKSRRFQIGNRDCRLIVYPRGQSQPPCHLSVFLEVTDSRNTSSDWSCFVSHRLSVVNQRMEEKSVTKESQNRYSKAAKDWGWREFITLTSLFDQDSGFLIQDSVVFSTEVLILKENFAMEDFTELDSESNNTGKKSSFTWKVENFLSFKEIMETRKIFSKFFQAGGCELRIGVYESFDTICIYLESDQSVGSDPDKNFWVRYRMAVVNQKNPSKTVWKESSICTKTWNNSVLQFMKVSDMLEPDAGFLVRETVVFVCEIMDCCPWFEFFDLEVLASEDDQDALTTDRDELMDSEDSEGISGDEDDIFRNLLSRAGFHLSYGDNPSQPQVTLRERLLMDAGAIAGFLTGLRVYLDDPAKVKRLLLPTRLSGSNDGKKVSKTDESSPSLMNLLMGVKVLQQAIIDLLLDIMVEYCQPLEESSNDDSFVANPKISPEGNGVVSPSHCNRDNGATEPVQLPVSERFDSGVGGIANDSAVQSACINGTDVHEKAVPGITISRSETSGHGSFENASLCSKTKCPEQSEELLALIVNSLRALDGVVPQGYPEPRRRPQSAQKIALVLDKAPKHLQPDLVALVPKLVEHSEHPLAAAALLERLQKPDAEPSLRLPVFSALSQLECSSEVWERVLYQSFGLLAGANDEPLAATINFILKAALECQRLPEAVRSVRVRLKYLGAEVSSCVLDFLSRTINSWADVAEAILRDIDCDDGCGANCSSMPNVLFFVGEYGPPEKLHGLDEHSFCANHHFSDICILIEMLSIPCLSVEASQTFERAVSRGAILAPSVAMVLEKWHAQRASCNSRFVAESLQHTNSALEGETSDQLGQDDFTTVLSLVETLAISRDPQVKEFVKLLYNILFKWYADDSYRGRMLKRLIDQVISSTDNSREEDFDLDVLVLLVSEEKEIIRPVLGMMREVAELANVDRAALWHQLCASEDEIIRLREERKDEVSSLNREKALLSQRLSDSEATNSRLKSEMKAEMDRISHEKKELLDQIQEVESQLDWLRSERDEEIAKLSVEKRALQDRLHDAEMQLAQLKSRKRDELKRIVKEKNALAERLKNAEAARKRFDEELKRYATENVSREEIRLSLEDEVRRLTQTVGQTEGEKREKEEQVARCEAYIDGMEAKLQACQQYIHTLEASLQEEMSRHAPLYGAGLEALSMKELETLARIHEDGLRQIHSLQQRKGSPSGGPLMSSPHTLPHTHPLFPNPPPSMAVGVPPSLIPNGVSVHGNGHVNGAVGPWMINISWPYFDPGFVNLAERINGPALIVSVDNKYSEDCTIFKINRVNKQDILMEVMQAFAEFNLTIIKGYISSDTDWFMDVFHVADIHGNKLEDHCARRVQLAIAAKSTTTSGSAEPPSLEECTALEITAADRPGLFSEISAVLADHHCDVVEAHAWSHNDRLACVAHISDGSSYEPIDDPQRLAAIEEHLTAVIRATTTPTEMTKQTVKIAGIPERQGMQTNVERRLHQLMLSMRDFDSRLPDEERSKTIVSIENCDEKGYSVVTVDCKDRPRLLFDTICTLLDLQCLIFHGFIRSSDGSAFQEYFIRNADGHPLKTEREQNRVIKCLEAAIKRRPCEGAKLEIRAKSHIGLLSHITRVLRENSLAIVRADVKMQGEMAICAIYVRDMSGKPVDMESLESIRREMGASVHLQISNEIASMPNSTQRQSFDATDVMKSYSFSIWDALKSQLNRFFKFVIGVLSVSNTTSVSIASQQFQGQEERKTGRQPVGEAVVGERRLGRCERIGGRGDGVPPCGCGLISKVLINRVNKQDILMEVVQVFAEFNLTIIKGYISSDTDWFMDVFHVADIHGNKLEDLSARCVQLAIAAKSTTTSGSAEPLSLEECTALEITAADRPGLFSEISAVLADHHCDVVEAHAWSHNDRLACVARISDGSSHEPIDDPQRLADIEEHITAVLRATAAPTEMTKEAVKIAGIPDRQGMQTNVERRLHQLMLSTRDCDSRLPGDERSKTIVSIESCDEKGYSVVSVDCKDRPRLLFDTICTLMDLECLIFHGFIRSSEGSAFQEYFIRNVDGQPLKTESEHNRVIKCLEAAIKRRACEGVKLEIYANSHLGLLSHITRVLRENNLAIIRADFETQREMAICAIYVRDLSGKPVDMESLESIKREMGASVHLQVSNQTTSTSSSNQHRRFDVSHVIKYYSSSFWNALKSHLNRFVKFVIGVLTVRMNNISWPYFDPGFANLAERINGPSLIVSVDNKSSKDCTIFKINRVNRQDILMEVVQVFAEYNLTIIKGYISSDTDWFMDVFHVADIHGNKLEDHCARRVQLAIAAKSTTTSGSAEPPSREECTALEITAADRPGLFSEISAVLADHRCDVVEAHAWSHNDRLACVARISDGSSHEPIDDPQRLAAIEEHLTAVLRATATPTEMTKQAVKIAGIPERQGMQTNVERRLHQLMLSTRDYDSRLPGEERSKTIVSIESCDEKGYSVVTVDCKDRPRLLFDTICTLMDLECLIFHGFIRSSEGSAFQEYFIRNVDGHTLKTESEQNRVIKCLEAAIKRRACEGVKLEICANSHIGLLSHITRVLRENSLTIVRADVEMQGEMAICAIYVKDMWGKPVDLESLESIRREMGASVHLQVSNETASTPSSTERHHVMKSYSFSIWEALKFRLNHFLKFVIGTLSVSLIVSVDNKSSEDCTIFKINRVNRQNILIEVVQAFAEFNLTIIKGYISSDTDWFMDVFHVADIHGNKLEDHCARRVQLAIAAKSNPTSGSAEPPSIEECTALEITAADRPGLFSEISAVLADHHCDVVEAHAWSHNDRLACVARISDGSSHEPIDDPQRLAAIEDHLTAVLRATATPTEMTKPAVKIAGIPERQGMQTNVERRLHQLMLSTRDYDSRLPGEERSKTIVSIESCDEKGYSVVTVDCKDRPRLLFDTICTLTDLECLIFHGFIRSSEGSAFQEYFIRNVHGHTLKTEREQNRVIKCLEAAIKRRACEGVKLEMCANSHMGLLSHITRVLRENSLAIVRADVEMQGEMAICAIYVKDMWGKPVDLESLESIRREMGASVHLQVSNDTASTSNSNQHYYFDVSDVIKSYSFSIWKALKSQLNRFFKFVIGVLTVR</sequence>
<feature type="compositionally biased region" description="Polar residues" evidence="2">
    <location>
        <begin position="38"/>
        <end position="47"/>
    </location>
</feature>
<feature type="region of interest" description="Disordered" evidence="2">
    <location>
        <begin position="38"/>
        <end position="65"/>
    </location>
</feature>
<reference evidence="5" key="1">
    <citation type="submission" date="2023-05" db="EMBL/GenBank/DDBJ databases">
        <title>Nepenthes gracilis genome sequencing.</title>
        <authorList>
            <person name="Fukushima K."/>
        </authorList>
    </citation>
    <scope>NUCLEOTIDE SEQUENCE</scope>
    <source>
        <strain evidence="5">SING2019-196</strain>
    </source>
</reference>
<dbReference type="SMART" id="SM00061">
    <property type="entry name" value="MATH"/>
    <property type="match status" value="4"/>
</dbReference>
<feature type="domain" description="ACT" evidence="4">
    <location>
        <begin position="2505"/>
        <end position="2580"/>
    </location>
</feature>
<dbReference type="CDD" id="cd22265">
    <property type="entry name" value="UDM1_RNF168"/>
    <property type="match status" value="1"/>
</dbReference>
<dbReference type="InterPro" id="IPR002083">
    <property type="entry name" value="MATH/TRAF_dom"/>
</dbReference>
<feature type="region of interest" description="Disordered" evidence="2">
    <location>
        <begin position="1"/>
        <end position="23"/>
    </location>
</feature>
<dbReference type="PANTHER" id="PTHR47242:SF1">
    <property type="entry name" value="TRAF-LIKE FAMILY PROTEIN"/>
    <property type="match status" value="1"/>
</dbReference>
<dbReference type="InterPro" id="IPR008974">
    <property type="entry name" value="TRAF-like"/>
</dbReference>
<dbReference type="CDD" id="cd04925">
    <property type="entry name" value="ACT_ACR_2"/>
    <property type="match status" value="4"/>
</dbReference>
<keyword evidence="6" id="KW-1185">Reference proteome</keyword>
<evidence type="ECO:0000256" key="1">
    <source>
        <dbReference type="SAM" id="Coils"/>
    </source>
</evidence>
<dbReference type="PANTHER" id="PTHR47242">
    <property type="entry name" value="TRAF-LIKE FAMILY PROTEIN"/>
    <property type="match status" value="1"/>
</dbReference>
<dbReference type="PROSITE" id="PS51671">
    <property type="entry name" value="ACT"/>
    <property type="match status" value="5"/>
</dbReference>
<protein>
    <recommendedName>
        <fullName evidence="7">TRAF-like family protein</fullName>
    </recommendedName>
</protein>
<feature type="coiled-coil region" evidence="1">
    <location>
        <begin position="1379"/>
        <end position="1565"/>
    </location>
</feature>
<dbReference type="CDD" id="cd04897">
    <property type="entry name" value="ACT_ACR_3"/>
    <property type="match status" value="4"/>
</dbReference>
<evidence type="ECO:0000313" key="6">
    <source>
        <dbReference type="Proteomes" id="UP001279734"/>
    </source>
</evidence>
<evidence type="ECO:0008006" key="7">
    <source>
        <dbReference type="Google" id="ProtNLM"/>
    </source>
</evidence>
<evidence type="ECO:0000259" key="4">
    <source>
        <dbReference type="PROSITE" id="PS51671"/>
    </source>
</evidence>
<dbReference type="SUPFAM" id="SSF55021">
    <property type="entry name" value="ACT-like"/>
    <property type="match status" value="12"/>
</dbReference>
<dbReference type="Proteomes" id="UP001279734">
    <property type="component" value="Unassembled WGS sequence"/>
</dbReference>
<feature type="compositionally biased region" description="Low complexity" evidence="2">
    <location>
        <begin position="1625"/>
        <end position="1645"/>
    </location>
</feature>
<organism evidence="5 6">
    <name type="scientific">Nepenthes gracilis</name>
    <name type="common">Slender pitcher plant</name>
    <dbReference type="NCBI Taxonomy" id="150966"/>
    <lineage>
        <taxon>Eukaryota</taxon>
        <taxon>Viridiplantae</taxon>
        <taxon>Streptophyta</taxon>
        <taxon>Embryophyta</taxon>
        <taxon>Tracheophyta</taxon>
        <taxon>Spermatophyta</taxon>
        <taxon>Magnoliopsida</taxon>
        <taxon>eudicotyledons</taxon>
        <taxon>Gunneridae</taxon>
        <taxon>Pentapetalae</taxon>
        <taxon>Caryophyllales</taxon>
        <taxon>Nepenthaceae</taxon>
        <taxon>Nepenthes</taxon>
    </lineage>
</organism>
<dbReference type="CDD" id="cd00121">
    <property type="entry name" value="MATH"/>
    <property type="match status" value="4"/>
</dbReference>
<feature type="domain" description="ACT" evidence="4">
    <location>
        <begin position="2288"/>
        <end position="2365"/>
    </location>
</feature>
<feature type="domain" description="ACT" evidence="4">
    <location>
        <begin position="1805"/>
        <end position="1886"/>
    </location>
</feature>
<dbReference type="EMBL" id="BSYO01000001">
    <property type="protein sequence ID" value="GMG98988.1"/>
    <property type="molecule type" value="Genomic_DNA"/>
</dbReference>
<gene>
    <name evidence="5" type="ORF">Nepgr_000828</name>
</gene>
<dbReference type="Gene3D" id="3.30.70.260">
    <property type="match status" value="4"/>
</dbReference>
<feature type="region of interest" description="Disordered" evidence="2">
    <location>
        <begin position="1620"/>
        <end position="1650"/>
    </location>
</feature>
<dbReference type="Pfam" id="PF22486">
    <property type="entry name" value="MATH_2"/>
    <property type="match status" value="4"/>
</dbReference>